<reference evidence="3 4" key="1">
    <citation type="submission" date="2019-12" db="EMBL/GenBank/DDBJ databases">
        <title>Whole genome shotgun sequence of Streptomyces tubercidicus NBRC 13090.</title>
        <authorList>
            <person name="Ichikawa N."/>
            <person name="Kimura A."/>
            <person name="Kitahashi Y."/>
            <person name="Komaki H."/>
            <person name="Tamura T."/>
        </authorList>
    </citation>
    <scope>NUCLEOTIDE SEQUENCE [LARGE SCALE GENOMIC DNA]</scope>
    <source>
        <strain evidence="3 4">NBRC 13090</strain>
    </source>
</reference>
<dbReference type="EMBL" id="BLIR01000003">
    <property type="protein sequence ID" value="GFE41586.1"/>
    <property type="molecule type" value="Genomic_DNA"/>
</dbReference>
<dbReference type="AlphaFoldDB" id="A0A640V608"/>
<name>A0A640V608_9ACTN</name>
<evidence type="ECO:0000313" key="3">
    <source>
        <dbReference type="EMBL" id="GFE41586.1"/>
    </source>
</evidence>
<gene>
    <name evidence="3" type="ORF">Stube_62590</name>
</gene>
<evidence type="ECO:0000259" key="2">
    <source>
        <dbReference type="Pfam" id="PF08044"/>
    </source>
</evidence>
<feature type="domain" description="DUF1707" evidence="2">
    <location>
        <begin position="29"/>
        <end position="80"/>
    </location>
</feature>
<sequence>MRTCGYSPPMTDGEQGPDPATAQGAVGPRAGDADRESVAERLRVAAGEGRIDLTELAERLDRTYGAKTYAELDVLVADLPQERPSGSSAGTDPETLVLKTRLGNIKQGGRWTVPRRIIAECKMLSIVIDFTEAACAHREVILEASCGTGGIQLIVPQGWALRIDAASTNTAHISNKATAPADPTAPTLTVVGHPRAGYIKIKQPRRSRSAALARPRFDR</sequence>
<dbReference type="Proteomes" id="UP000431826">
    <property type="component" value="Unassembled WGS sequence"/>
</dbReference>
<organism evidence="3 4">
    <name type="scientific">Streptomyces tubercidicus</name>
    <dbReference type="NCBI Taxonomy" id="47759"/>
    <lineage>
        <taxon>Bacteria</taxon>
        <taxon>Bacillati</taxon>
        <taxon>Actinomycetota</taxon>
        <taxon>Actinomycetes</taxon>
        <taxon>Kitasatosporales</taxon>
        <taxon>Streptomycetaceae</taxon>
        <taxon>Streptomyces</taxon>
    </lineage>
</organism>
<dbReference type="Pfam" id="PF08044">
    <property type="entry name" value="DUF1707"/>
    <property type="match status" value="1"/>
</dbReference>
<keyword evidence="4" id="KW-1185">Reference proteome</keyword>
<proteinExistence type="predicted"/>
<feature type="region of interest" description="Disordered" evidence="1">
    <location>
        <begin position="1"/>
        <end position="37"/>
    </location>
</feature>
<accession>A0A640V608</accession>
<dbReference type="PANTHER" id="PTHR40763">
    <property type="entry name" value="MEMBRANE PROTEIN-RELATED"/>
    <property type="match status" value="1"/>
</dbReference>
<evidence type="ECO:0000313" key="4">
    <source>
        <dbReference type="Proteomes" id="UP000431826"/>
    </source>
</evidence>
<comment type="caution">
    <text evidence="3">The sequence shown here is derived from an EMBL/GenBank/DDBJ whole genome shotgun (WGS) entry which is preliminary data.</text>
</comment>
<evidence type="ECO:0000256" key="1">
    <source>
        <dbReference type="SAM" id="MobiDB-lite"/>
    </source>
</evidence>
<dbReference type="InterPro" id="IPR012551">
    <property type="entry name" value="DUF1707_SHOCT-like"/>
</dbReference>
<protein>
    <recommendedName>
        <fullName evidence="2">DUF1707 domain-containing protein</fullName>
    </recommendedName>
</protein>
<dbReference type="PANTHER" id="PTHR40763:SF5">
    <property type="entry name" value="MEMBRANE PROTEIN"/>
    <property type="match status" value="1"/>
</dbReference>